<evidence type="ECO:0000313" key="5">
    <source>
        <dbReference type="Proteomes" id="UP000297861"/>
    </source>
</evidence>
<gene>
    <name evidence="4" type="ORF">E2605_02735</name>
</gene>
<comment type="caution">
    <text evidence="4">The sequence shown here is derived from an EMBL/GenBank/DDBJ whole genome shotgun (WGS) entry which is preliminary data.</text>
</comment>
<keyword evidence="1 4" id="KW-0808">Transferase</keyword>
<evidence type="ECO:0000256" key="1">
    <source>
        <dbReference type="ARBA" id="ARBA00022679"/>
    </source>
</evidence>
<dbReference type="InterPro" id="IPR050680">
    <property type="entry name" value="YpeA/RimI_acetyltransf"/>
</dbReference>
<dbReference type="GO" id="GO:0016747">
    <property type="term" value="F:acyltransferase activity, transferring groups other than amino-acyl groups"/>
    <property type="evidence" value="ECO:0007669"/>
    <property type="project" value="InterPro"/>
</dbReference>
<dbReference type="PROSITE" id="PS51186">
    <property type="entry name" value="GNAT"/>
    <property type="match status" value="1"/>
</dbReference>
<dbReference type="EMBL" id="SOML01000001">
    <property type="protein sequence ID" value="TFD99020.1"/>
    <property type="molecule type" value="Genomic_DNA"/>
</dbReference>
<dbReference type="PANTHER" id="PTHR43420:SF44">
    <property type="entry name" value="ACETYLTRANSFERASE YPEA"/>
    <property type="match status" value="1"/>
</dbReference>
<dbReference type="CDD" id="cd04301">
    <property type="entry name" value="NAT_SF"/>
    <property type="match status" value="1"/>
</dbReference>
<proteinExistence type="predicted"/>
<dbReference type="SUPFAM" id="SSF55729">
    <property type="entry name" value="Acyl-CoA N-acyltransferases (Nat)"/>
    <property type="match status" value="1"/>
</dbReference>
<feature type="domain" description="N-acetyltransferase" evidence="3">
    <location>
        <begin position="6"/>
        <end position="159"/>
    </location>
</feature>
<protein>
    <submittedName>
        <fullName evidence="4">GNAT family N-acetyltransferase</fullName>
    </submittedName>
</protein>
<dbReference type="PANTHER" id="PTHR43420">
    <property type="entry name" value="ACETYLTRANSFERASE"/>
    <property type="match status" value="1"/>
</dbReference>
<dbReference type="AlphaFoldDB" id="A0A4Y8LD91"/>
<dbReference type="InterPro" id="IPR016181">
    <property type="entry name" value="Acyl_CoA_acyltransferase"/>
</dbReference>
<dbReference type="Proteomes" id="UP000297861">
    <property type="component" value="Unassembled WGS sequence"/>
</dbReference>
<evidence type="ECO:0000256" key="2">
    <source>
        <dbReference type="ARBA" id="ARBA00023315"/>
    </source>
</evidence>
<evidence type="ECO:0000313" key="4">
    <source>
        <dbReference type="EMBL" id="TFD99020.1"/>
    </source>
</evidence>
<keyword evidence="5" id="KW-1185">Reference proteome</keyword>
<keyword evidence="2" id="KW-0012">Acyltransferase</keyword>
<sequence length="159" mass="17876">MNPTDITIADCDYTSSDDLKAVCSLMNSYILDEMGGGQPLSKLQQLRLVDSLNQHPTSIVLLAKYKDTFSGLLVAFENFSTFTVSPMINIHDLIVLPEHRHIGIGRALLESLKNKAIEKGCSRITLEVRIDNSRAQQLYKSLGFTETDPAMLYWRKNLK</sequence>
<dbReference type="Pfam" id="PF00583">
    <property type="entry name" value="Acetyltransf_1"/>
    <property type="match status" value="1"/>
</dbReference>
<dbReference type="RefSeq" id="WP_026627542.1">
    <property type="nucleotide sequence ID" value="NZ_JAWZLG010000034.1"/>
</dbReference>
<dbReference type="Gene3D" id="3.40.630.30">
    <property type="match status" value="1"/>
</dbReference>
<reference evidence="4 5" key="1">
    <citation type="submission" date="2019-03" db="EMBL/GenBank/DDBJ databases">
        <title>San Antonio Military Medical Center submission to MRSN (WRAIR), pending publication.</title>
        <authorList>
            <person name="Blyth D.M."/>
            <person name="Mccarthy S.L."/>
            <person name="Schall S.E."/>
            <person name="Stam J.A."/>
            <person name="Ong A.C."/>
            <person name="Mcgann P.T."/>
        </authorList>
    </citation>
    <scope>NUCLEOTIDE SEQUENCE [LARGE SCALE GENOMIC DNA]</scope>
    <source>
        <strain evidence="4 5">MRSN571793</strain>
    </source>
</reference>
<evidence type="ECO:0000259" key="3">
    <source>
        <dbReference type="PROSITE" id="PS51186"/>
    </source>
</evidence>
<accession>A0A4Y8LD91</accession>
<name>A0A4Y8LD91_9BACT</name>
<dbReference type="OrthoDB" id="9799601at2"/>
<organism evidence="4 5">
    <name type="scientific">Dysgonomonas capnocytophagoides</name>
    <dbReference type="NCBI Taxonomy" id="45254"/>
    <lineage>
        <taxon>Bacteria</taxon>
        <taxon>Pseudomonadati</taxon>
        <taxon>Bacteroidota</taxon>
        <taxon>Bacteroidia</taxon>
        <taxon>Bacteroidales</taxon>
        <taxon>Dysgonomonadaceae</taxon>
        <taxon>Dysgonomonas</taxon>
    </lineage>
</organism>
<dbReference type="STRING" id="1121485.GCA_000426485_00225"/>
<dbReference type="InterPro" id="IPR000182">
    <property type="entry name" value="GNAT_dom"/>
</dbReference>